<evidence type="ECO:0000313" key="2">
    <source>
        <dbReference type="EMBL" id="WKD48378.1"/>
    </source>
</evidence>
<dbReference type="EMBL" id="CP098023">
    <property type="protein sequence ID" value="WKD48378.1"/>
    <property type="molecule type" value="Genomic_DNA"/>
</dbReference>
<evidence type="ECO:0000313" key="3">
    <source>
        <dbReference type="Proteomes" id="UP001321520"/>
    </source>
</evidence>
<keyword evidence="1" id="KW-0732">Signal</keyword>
<dbReference type="RefSeq" id="WP_301414129.1">
    <property type="nucleotide sequence ID" value="NZ_CP098023.1"/>
</dbReference>
<feature type="chain" id="PRO_5045584264" evidence="1">
    <location>
        <begin position="26"/>
        <end position="92"/>
    </location>
</feature>
<name>A0ABY9E8E4_9GAMM</name>
<keyword evidence="3" id="KW-1185">Reference proteome</keyword>
<reference evidence="2 3" key="1">
    <citation type="submission" date="2022-05" db="EMBL/GenBank/DDBJ databases">
        <title>Microbulbifer sp. nov., isolated from sponge.</title>
        <authorList>
            <person name="Gao L."/>
        </authorList>
    </citation>
    <scope>NUCLEOTIDE SEQUENCE [LARGE SCALE GENOMIC DNA]</scope>
    <source>
        <strain evidence="2 3">MI-G</strain>
    </source>
</reference>
<organism evidence="2 3">
    <name type="scientific">Microbulbifer spongiae</name>
    <dbReference type="NCBI Taxonomy" id="2944933"/>
    <lineage>
        <taxon>Bacteria</taxon>
        <taxon>Pseudomonadati</taxon>
        <taxon>Pseudomonadota</taxon>
        <taxon>Gammaproteobacteria</taxon>
        <taxon>Cellvibrionales</taxon>
        <taxon>Microbulbiferaceae</taxon>
        <taxon>Microbulbifer</taxon>
    </lineage>
</organism>
<gene>
    <name evidence="2" type="ORF">M8T91_10570</name>
</gene>
<sequence>MGNKKSLLALIATLTIITQPSLTWADDLHEREATKRCLKTCKEIYYNCIGDNQKVQNICVSGKIDCDNICRDNNKEDFYDNEYESEYDEHGI</sequence>
<accession>A0ABY9E8E4</accession>
<proteinExistence type="predicted"/>
<dbReference type="Proteomes" id="UP001321520">
    <property type="component" value="Chromosome"/>
</dbReference>
<protein>
    <submittedName>
        <fullName evidence="2">Uncharacterized protein</fullName>
    </submittedName>
</protein>
<evidence type="ECO:0000256" key="1">
    <source>
        <dbReference type="SAM" id="SignalP"/>
    </source>
</evidence>
<feature type="signal peptide" evidence="1">
    <location>
        <begin position="1"/>
        <end position="25"/>
    </location>
</feature>